<gene>
    <name evidence="1" type="primary">Vigan.05G240800</name>
    <name evidence="1" type="ORF">VIGAN_05240800</name>
</gene>
<accession>A0A0S3S7J9</accession>
<dbReference type="Proteomes" id="UP000291084">
    <property type="component" value="Chromosome 5"/>
</dbReference>
<name>A0A0S3S7J9_PHAAN</name>
<keyword evidence="2" id="KW-1185">Reference proteome</keyword>
<dbReference type="AlphaFoldDB" id="A0A0S3S7J9"/>
<evidence type="ECO:0000313" key="1">
    <source>
        <dbReference type="EMBL" id="BAT88794.1"/>
    </source>
</evidence>
<organism evidence="1 2">
    <name type="scientific">Vigna angularis var. angularis</name>
    <dbReference type="NCBI Taxonomy" id="157739"/>
    <lineage>
        <taxon>Eukaryota</taxon>
        <taxon>Viridiplantae</taxon>
        <taxon>Streptophyta</taxon>
        <taxon>Embryophyta</taxon>
        <taxon>Tracheophyta</taxon>
        <taxon>Spermatophyta</taxon>
        <taxon>Magnoliopsida</taxon>
        <taxon>eudicotyledons</taxon>
        <taxon>Gunneridae</taxon>
        <taxon>Pentapetalae</taxon>
        <taxon>rosids</taxon>
        <taxon>fabids</taxon>
        <taxon>Fabales</taxon>
        <taxon>Fabaceae</taxon>
        <taxon>Papilionoideae</taxon>
        <taxon>50 kb inversion clade</taxon>
        <taxon>NPAAA clade</taxon>
        <taxon>indigoferoid/millettioid clade</taxon>
        <taxon>Phaseoleae</taxon>
        <taxon>Vigna</taxon>
    </lineage>
</organism>
<protein>
    <submittedName>
        <fullName evidence="1">Uncharacterized protein</fullName>
    </submittedName>
</protein>
<evidence type="ECO:0000313" key="2">
    <source>
        <dbReference type="Proteomes" id="UP000291084"/>
    </source>
</evidence>
<reference evidence="1 2" key="1">
    <citation type="journal article" date="2015" name="Sci. Rep.">
        <title>The power of single molecule real-time sequencing technology in the de novo assembly of a eukaryotic genome.</title>
        <authorList>
            <person name="Sakai H."/>
            <person name="Naito K."/>
            <person name="Ogiso-Tanaka E."/>
            <person name="Takahashi Y."/>
            <person name="Iseki K."/>
            <person name="Muto C."/>
            <person name="Satou K."/>
            <person name="Teruya K."/>
            <person name="Shiroma A."/>
            <person name="Shimoji M."/>
            <person name="Hirano T."/>
            <person name="Itoh T."/>
            <person name="Kaga A."/>
            <person name="Tomooka N."/>
        </authorList>
    </citation>
    <scope>NUCLEOTIDE SEQUENCE [LARGE SCALE GENOMIC DNA]</scope>
    <source>
        <strain evidence="2">cv. Shumari</strain>
    </source>
</reference>
<sequence length="144" mass="16359">MSVSCFKESVTSMCVVPTSHQRVVVQELTSFLVQVRERFACVVVLLLFSCVFSTQRPKIELHLRMCCWKVCLLSLPLLFSALVNQLTKIHLYQCADSHVKFLPCVSQAAETYGAAIILNRELLCRPELELEVCCHREVLDQLGE</sequence>
<proteinExistence type="predicted"/>
<dbReference type="EMBL" id="AP015038">
    <property type="protein sequence ID" value="BAT88794.1"/>
    <property type="molecule type" value="Genomic_DNA"/>
</dbReference>